<keyword evidence="6" id="KW-0132">Cell division</keyword>
<dbReference type="GO" id="GO:0051301">
    <property type="term" value="P:cell division"/>
    <property type="evidence" value="ECO:0007669"/>
    <property type="project" value="UniProtKB-KW"/>
</dbReference>
<feature type="region of interest" description="Disordered" evidence="15">
    <location>
        <begin position="1"/>
        <end position="21"/>
    </location>
</feature>
<proteinExistence type="predicted"/>
<evidence type="ECO:0000256" key="8">
    <source>
        <dbReference type="ARBA" id="ARBA00022840"/>
    </source>
</evidence>
<dbReference type="GO" id="GO:0008763">
    <property type="term" value="F:UDP-N-acetylmuramate-L-alanine ligase activity"/>
    <property type="evidence" value="ECO:0007669"/>
    <property type="project" value="UniProtKB-UniRule"/>
</dbReference>
<gene>
    <name evidence="19" type="primary">murC</name>
    <name evidence="19" type="ORF">Mal48_23840</name>
</gene>
<accession>A0A517QNC2</accession>
<keyword evidence="12" id="KW-0961">Cell wall biogenesis/degradation</keyword>
<keyword evidence="8" id="KW-0067">ATP-binding</keyword>
<evidence type="ECO:0000256" key="7">
    <source>
        <dbReference type="ARBA" id="ARBA00022741"/>
    </source>
</evidence>
<keyword evidence="5 19" id="KW-0436">Ligase</keyword>
<dbReference type="AlphaFoldDB" id="A0A517QNC2"/>
<organism evidence="19 20">
    <name type="scientific">Thalassoglobus polymorphus</name>
    <dbReference type="NCBI Taxonomy" id="2527994"/>
    <lineage>
        <taxon>Bacteria</taxon>
        <taxon>Pseudomonadati</taxon>
        <taxon>Planctomycetota</taxon>
        <taxon>Planctomycetia</taxon>
        <taxon>Planctomycetales</taxon>
        <taxon>Planctomycetaceae</taxon>
        <taxon>Thalassoglobus</taxon>
    </lineage>
</organism>
<comment type="subcellular location">
    <subcellularLocation>
        <location evidence="1">Cytoplasm</location>
    </subcellularLocation>
</comment>
<evidence type="ECO:0000259" key="17">
    <source>
        <dbReference type="Pfam" id="PF02875"/>
    </source>
</evidence>
<comment type="pathway">
    <text evidence="2">Cell wall biogenesis; peptidoglycan biosynthesis.</text>
</comment>
<dbReference type="InterPro" id="IPR036615">
    <property type="entry name" value="Mur_ligase_C_dom_sf"/>
</dbReference>
<dbReference type="EC" id="6.3.2.8" evidence="3 14"/>
<dbReference type="SUPFAM" id="SSF53623">
    <property type="entry name" value="MurD-like peptide ligases, catalytic domain"/>
    <property type="match status" value="1"/>
</dbReference>
<reference evidence="19 20" key="1">
    <citation type="submission" date="2019-02" db="EMBL/GenBank/DDBJ databases">
        <title>Deep-cultivation of Planctomycetes and their phenomic and genomic characterization uncovers novel biology.</title>
        <authorList>
            <person name="Wiegand S."/>
            <person name="Jogler M."/>
            <person name="Boedeker C."/>
            <person name="Pinto D."/>
            <person name="Vollmers J."/>
            <person name="Rivas-Marin E."/>
            <person name="Kohn T."/>
            <person name="Peeters S.H."/>
            <person name="Heuer A."/>
            <person name="Rast P."/>
            <person name="Oberbeckmann S."/>
            <person name="Bunk B."/>
            <person name="Jeske O."/>
            <person name="Meyerdierks A."/>
            <person name="Storesund J.E."/>
            <person name="Kallscheuer N."/>
            <person name="Luecker S."/>
            <person name="Lage O.M."/>
            <person name="Pohl T."/>
            <person name="Merkel B.J."/>
            <person name="Hornburger P."/>
            <person name="Mueller R.-W."/>
            <person name="Bruemmer F."/>
            <person name="Labrenz M."/>
            <person name="Spormann A.M."/>
            <person name="Op den Camp H."/>
            <person name="Overmann J."/>
            <person name="Amann R."/>
            <person name="Jetten M.S.M."/>
            <person name="Mascher T."/>
            <person name="Medema M.H."/>
            <person name="Devos D.P."/>
            <person name="Kaster A.-K."/>
            <person name="Ovreas L."/>
            <person name="Rohde M."/>
            <person name="Galperin M.Y."/>
            <person name="Jogler C."/>
        </authorList>
    </citation>
    <scope>NUCLEOTIDE SEQUENCE [LARGE SCALE GENOMIC DNA]</scope>
    <source>
        <strain evidence="19 20">Mal48</strain>
    </source>
</reference>
<dbReference type="Gene3D" id="3.90.190.20">
    <property type="entry name" value="Mur ligase, C-terminal domain"/>
    <property type="match status" value="1"/>
</dbReference>
<dbReference type="KEGG" id="tpol:Mal48_23840"/>
<feature type="domain" description="Mur ligase central" evidence="18">
    <location>
        <begin position="124"/>
        <end position="298"/>
    </location>
</feature>
<keyword evidence="4" id="KW-0963">Cytoplasm</keyword>
<feature type="domain" description="Mur ligase N-terminal catalytic" evidence="16">
    <location>
        <begin position="19"/>
        <end position="119"/>
    </location>
</feature>
<keyword evidence="10" id="KW-0573">Peptidoglycan synthesis</keyword>
<dbReference type="EMBL" id="CP036267">
    <property type="protein sequence ID" value="QDT33131.1"/>
    <property type="molecule type" value="Genomic_DNA"/>
</dbReference>
<dbReference type="Pfam" id="PF01225">
    <property type="entry name" value="Mur_ligase"/>
    <property type="match status" value="1"/>
</dbReference>
<dbReference type="InterPro" id="IPR000713">
    <property type="entry name" value="Mur_ligase_N"/>
</dbReference>
<dbReference type="InterPro" id="IPR013221">
    <property type="entry name" value="Mur_ligase_cen"/>
</dbReference>
<dbReference type="PANTHER" id="PTHR43445:SF3">
    <property type="entry name" value="UDP-N-ACETYLMURAMATE--L-ALANINE LIGASE"/>
    <property type="match status" value="1"/>
</dbReference>
<dbReference type="Pfam" id="PF08245">
    <property type="entry name" value="Mur_ligase_M"/>
    <property type="match status" value="1"/>
</dbReference>
<dbReference type="InterPro" id="IPR004101">
    <property type="entry name" value="Mur_ligase_C"/>
</dbReference>
<dbReference type="NCBIfam" id="TIGR01082">
    <property type="entry name" value="murC"/>
    <property type="match status" value="1"/>
</dbReference>
<feature type="compositionally biased region" description="Basic residues" evidence="15">
    <location>
        <begin position="1"/>
        <end position="10"/>
    </location>
</feature>
<keyword evidence="20" id="KW-1185">Reference proteome</keyword>
<evidence type="ECO:0000259" key="18">
    <source>
        <dbReference type="Pfam" id="PF08245"/>
    </source>
</evidence>
<evidence type="ECO:0000313" key="19">
    <source>
        <dbReference type="EMBL" id="QDT33131.1"/>
    </source>
</evidence>
<dbReference type="UniPathway" id="UPA00219"/>
<dbReference type="InterPro" id="IPR036565">
    <property type="entry name" value="Mur-like_cat_sf"/>
</dbReference>
<dbReference type="InterPro" id="IPR005758">
    <property type="entry name" value="UDP-N-AcMur_Ala_ligase_MurC"/>
</dbReference>
<evidence type="ECO:0000256" key="4">
    <source>
        <dbReference type="ARBA" id="ARBA00022490"/>
    </source>
</evidence>
<evidence type="ECO:0000256" key="13">
    <source>
        <dbReference type="ARBA" id="ARBA00047833"/>
    </source>
</evidence>
<dbReference type="Pfam" id="PF02875">
    <property type="entry name" value="Mur_ligase_C"/>
    <property type="match status" value="1"/>
</dbReference>
<dbReference type="InterPro" id="IPR050061">
    <property type="entry name" value="MurCDEF_pg_biosynth"/>
</dbReference>
<evidence type="ECO:0000256" key="1">
    <source>
        <dbReference type="ARBA" id="ARBA00004496"/>
    </source>
</evidence>
<evidence type="ECO:0000256" key="5">
    <source>
        <dbReference type="ARBA" id="ARBA00022598"/>
    </source>
</evidence>
<keyword evidence="9" id="KW-0133">Cell shape</keyword>
<name>A0A517QNC2_9PLAN</name>
<evidence type="ECO:0000256" key="15">
    <source>
        <dbReference type="SAM" id="MobiDB-lite"/>
    </source>
</evidence>
<dbReference type="Gene3D" id="3.40.50.720">
    <property type="entry name" value="NAD(P)-binding Rossmann-like Domain"/>
    <property type="match status" value="1"/>
</dbReference>
<evidence type="ECO:0000259" key="16">
    <source>
        <dbReference type="Pfam" id="PF01225"/>
    </source>
</evidence>
<dbReference type="Proteomes" id="UP000315724">
    <property type="component" value="Chromosome"/>
</dbReference>
<feature type="domain" description="Mur ligase C-terminal" evidence="17">
    <location>
        <begin position="324"/>
        <end position="455"/>
    </location>
</feature>
<evidence type="ECO:0000256" key="9">
    <source>
        <dbReference type="ARBA" id="ARBA00022960"/>
    </source>
</evidence>
<protein>
    <recommendedName>
        <fullName evidence="3 14">UDP-N-acetylmuramate--L-alanine ligase</fullName>
        <ecNumber evidence="3 14">6.3.2.8</ecNumber>
    </recommendedName>
</protein>
<dbReference type="GO" id="GO:0005524">
    <property type="term" value="F:ATP binding"/>
    <property type="evidence" value="ECO:0007669"/>
    <property type="project" value="UniProtKB-KW"/>
</dbReference>
<keyword evidence="7" id="KW-0547">Nucleotide-binding</keyword>
<dbReference type="SUPFAM" id="SSF53244">
    <property type="entry name" value="MurD-like peptide ligases, peptide-binding domain"/>
    <property type="match status" value="1"/>
</dbReference>
<evidence type="ECO:0000256" key="2">
    <source>
        <dbReference type="ARBA" id="ARBA00004752"/>
    </source>
</evidence>
<dbReference type="RefSeq" id="WP_197442255.1">
    <property type="nucleotide sequence ID" value="NZ_CP036267.1"/>
</dbReference>
<dbReference type="GO" id="GO:0008360">
    <property type="term" value="P:regulation of cell shape"/>
    <property type="evidence" value="ECO:0007669"/>
    <property type="project" value="UniProtKB-KW"/>
</dbReference>
<evidence type="ECO:0000256" key="14">
    <source>
        <dbReference type="NCBIfam" id="TIGR01082"/>
    </source>
</evidence>
<sequence>MVPHTRKLLRSKQVSKPPHAHLVGATGAGMKGLAEVLLDDGWNLTGSDQNPDPERLRLLRNRGIALSSRHCTEAVSNDLDLIIYSAAIPASNIERQQAEALDIPQLSYSEAVARLANEQQLVAIAGTHGKSSTTALVASLFERTGTDVTFFCGAQRCQDQRNGKLGNSEVVVVEACEYQRHFLNFQPTVITLLGIEADHFDCFPSLDDAVAAYAEFVQSLPESGTLVYRRDCEISRELAQTVRCRSVSFSITSREADWFAEADDGTVQLFKAGALQQTFPSQLSGKHSLLNLLAASTTAAQFNIDLTSAGAQAFFASPARLKQRFEILASTDSRIFVDDYAHHPTEIEATLQAAREHSPRSRIVCIFQPHQLSRTQKLHAEFVESLALADAVYLLPVFRAREPESVHFSEESQKIVKKLISRQIPATFIPSLDQVWSTIETDSQRNDVVLTLGAGDLTRIHNERTR</sequence>
<dbReference type="Gene3D" id="3.40.1190.10">
    <property type="entry name" value="Mur-like, catalytic domain"/>
    <property type="match status" value="1"/>
</dbReference>
<comment type="catalytic activity">
    <reaction evidence="13">
        <text>UDP-N-acetyl-alpha-D-muramate + L-alanine + ATP = UDP-N-acetyl-alpha-D-muramoyl-L-alanine + ADP + phosphate + H(+)</text>
        <dbReference type="Rhea" id="RHEA:23372"/>
        <dbReference type="ChEBI" id="CHEBI:15378"/>
        <dbReference type="ChEBI" id="CHEBI:30616"/>
        <dbReference type="ChEBI" id="CHEBI:43474"/>
        <dbReference type="ChEBI" id="CHEBI:57972"/>
        <dbReference type="ChEBI" id="CHEBI:70757"/>
        <dbReference type="ChEBI" id="CHEBI:83898"/>
        <dbReference type="ChEBI" id="CHEBI:456216"/>
        <dbReference type="EC" id="6.3.2.8"/>
    </reaction>
</comment>
<evidence type="ECO:0000256" key="10">
    <source>
        <dbReference type="ARBA" id="ARBA00022984"/>
    </source>
</evidence>
<evidence type="ECO:0000256" key="3">
    <source>
        <dbReference type="ARBA" id="ARBA00012211"/>
    </source>
</evidence>
<evidence type="ECO:0000256" key="11">
    <source>
        <dbReference type="ARBA" id="ARBA00023306"/>
    </source>
</evidence>
<dbReference type="GO" id="GO:0071555">
    <property type="term" value="P:cell wall organization"/>
    <property type="evidence" value="ECO:0007669"/>
    <property type="project" value="UniProtKB-KW"/>
</dbReference>
<dbReference type="SUPFAM" id="SSF51984">
    <property type="entry name" value="MurCD N-terminal domain"/>
    <property type="match status" value="1"/>
</dbReference>
<dbReference type="PANTHER" id="PTHR43445">
    <property type="entry name" value="UDP-N-ACETYLMURAMATE--L-ALANINE LIGASE-RELATED"/>
    <property type="match status" value="1"/>
</dbReference>
<keyword evidence="11" id="KW-0131">Cell cycle</keyword>
<evidence type="ECO:0000256" key="6">
    <source>
        <dbReference type="ARBA" id="ARBA00022618"/>
    </source>
</evidence>
<dbReference type="GO" id="GO:0009252">
    <property type="term" value="P:peptidoglycan biosynthetic process"/>
    <property type="evidence" value="ECO:0007669"/>
    <property type="project" value="UniProtKB-UniRule"/>
</dbReference>
<evidence type="ECO:0000313" key="20">
    <source>
        <dbReference type="Proteomes" id="UP000315724"/>
    </source>
</evidence>
<dbReference type="GO" id="GO:0005737">
    <property type="term" value="C:cytoplasm"/>
    <property type="evidence" value="ECO:0007669"/>
    <property type="project" value="UniProtKB-SubCell"/>
</dbReference>
<evidence type="ECO:0000256" key="12">
    <source>
        <dbReference type="ARBA" id="ARBA00023316"/>
    </source>
</evidence>